<feature type="transmembrane region" description="Helical" evidence="10">
    <location>
        <begin position="1167"/>
        <end position="1186"/>
    </location>
</feature>
<dbReference type="Pfam" id="PF01061">
    <property type="entry name" value="ABC2_membrane"/>
    <property type="match status" value="2"/>
</dbReference>
<dbReference type="Pfam" id="PF14510">
    <property type="entry name" value="ABC_trans_N"/>
    <property type="match status" value="1"/>
</dbReference>
<feature type="transmembrane region" description="Helical" evidence="10">
    <location>
        <begin position="607"/>
        <end position="625"/>
    </location>
</feature>
<feature type="transmembrane region" description="Helical" evidence="10">
    <location>
        <begin position="1401"/>
        <end position="1421"/>
    </location>
</feature>
<comment type="subcellular location">
    <subcellularLocation>
        <location evidence="1">Membrane</location>
        <topology evidence="1">Multi-pass membrane protein</topology>
    </subcellularLocation>
</comment>
<dbReference type="InterPro" id="IPR003439">
    <property type="entry name" value="ABC_transporter-like_ATP-bd"/>
</dbReference>
<feature type="domain" description="ABC transporter" evidence="11">
    <location>
        <begin position="805"/>
        <end position="1043"/>
    </location>
</feature>
<dbReference type="GO" id="GO:0016020">
    <property type="term" value="C:membrane"/>
    <property type="evidence" value="ECO:0007669"/>
    <property type="project" value="UniProtKB-SubCell"/>
</dbReference>
<feature type="transmembrane region" description="Helical" evidence="10">
    <location>
        <begin position="573"/>
        <end position="595"/>
    </location>
</feature>
<name>A0A0D7BF62_9AGAR</name>
<dbReference type="InterPro" id="IPR043926">
    <property type="entry name" value="ABCG_dom"/>
</dbReference>
<dbReference type="InterPro" id="IPR013525">
    <property type="entry name" value="ABC2_TM"/>
</dbReference>
<dbReference type="InterPro" id="IPR027417">
    <property type="entry name" value="P-loop_NTPase"/>
</dbReference>
<evidence type="ECO:0000256" key="9">
    <source>
        <dbReference type="SAM" id="MobiDB-lite"/>
    </source>
</evidence>
<dbReference type="InterPro" id="IPR034001">
    <property type="entry name" value="ABCG_PDR_1"/>
</dbReference>
<organism evidence="12 13">
    <name type="scientific">Cylindrobasidium torrendii FP15055 ss-10</name>
    <dbReference type="NCBI Taxonomy" id="1314674"/>
    <lineage>
        <taxon>Eukaryota</taxon>
        <taxon>Fungi</taxon>
        <taxon>Dikarya</taxon>
        <taxon>Basidiomycota</taxon>
        <taxon>Agaricomycotina</taxon>
        <taxon>Agaricomycetes</taxon>
        <taxon>Agaricomycetidae</taxon>
        <taxon>Agaricales</taxon>
        <taxon>Marasmiineae</taxon>
        <taxon>Physalacriaceae</taxon>
        <taxon>Cylindrobasidium</taxon>
    </lineage>
</organism>
<evidence type="ECO:0000256" key="6">
    <source>
        <dbReference type="ARBA" id="ARBA00022840"/>
    </source>
</evidence>
<dbReference type="OrthoDB" id="245989at2759"/>
<evidence type="ECO:0000256" key="10">
    <source>
        <dbReference type="SAM" id="Phobius"/>
    </source>
</evidence>
<feature type="transmembrane region" description="Helical" evidence="10">
    <location>
        <begin position="464"/>
        <end position="486"/>
    </location>
</feature>
<feature type="domain" description="ABC transporter" evidence="11">
    <location>
        <begin position="103"/>
        <end position="358"/>
    </location>
</feature>
<dbReference type="PROSITE" id="PS50893">
    <property type="entry name" value="ABC_TRANSPORTER_2"/>
    <property type="match status" value="2"/>
</dbReference>
<accession>A0A0D7BF62</accession>
<dbReference type="Gene3D" id="3.40.50.300">
    <property type="entry name" value="P-loop containing nucleotide triphosphate hydrolases"/>
    <property type="match status" value="2"/>
</dbReference>
<sequence length="1443" mass="160146">MSDQETPSAPTPAVDFFDPAGVDDLRRTLSRPPSRAGSTVSTDSDATVLDADTFDLQKTLQNLIQKRDDANIHTRSLGVAFSELEVIGRGSSRCFQHTVASVLDPRRVIRAVQDFLHPPTRAILYGFEGVVRPGEMLLVLGQPGSGCSTLLKTLTNQRGGYHAVNGDIRYDALSSTDIERHYRGDVQYCPEDEILFPTLTVEQTIEFAVRARAPSQLGGIATSTADYVKTVTNILITVFGLGHVRNTPVGNAAIRGVSGGQRKRVSICEVMATMSRIAAWDNSTRGLDASTALEFAQALRIATDMLNMTTISSLYQVSEAIYQQFDKVCVVYEGRMAYFGLASEARQYFIDMGYKPVPRQTTADFLTSVTDPLARVPRADALNVPRTAAEFDAYFKRSSMGQRNTRDVQDYFSIFTTEHATQFKQSAHAERSTLADKSSSYTTSLVAQTRAVVRRRLQIVQGDLLTLGMNAGTFILLGVVVGTVFLKVEESTSAFFSRGSIFFFVLVFAAFQAMNEVSALFSQRIVVAQHQRAALYHPFVEALAHTVVDTPISAIAVAIFSLLIYFICRLQQTAGQFFLFFAFAFVSQMTMKAWFRAIAAAFKQNAAAQSAAGLSFLALSLFIGYTTPRPAMNDIFKWITVVNPLKYAFEGLMGNEFHSLIGWCSQIIPQGPGYEQVSLANQACTTVGSVPGHSTVEGSQFLQLSFEYSYGHIWRDFGILWAFWAIYFMIQLFLSEVNAGVSDQSSRLLFRTGARANQEFRASSESSDEEAQLGVDSPDGSPRTVMSSGGDSEKTRDAAQQSSVFSWDRINYTVTVSGGHQRHLLHDVSGYVQPGRITALMGESGAGKTTLLNVLAQRAGTGVVTGGMYVDGRSLPEDFQAQTGYVQQMDTHVGQTTVREAMVFSAKVRQPESVPIEEKEAYVDKCLKQCGLELFADAIVQTLDVEQRKRLTIGVELVAKPKMIFLDEPTSGLDSNTSLAIVRFLRELANAGQSILCTIHQPSSELFASFDRILLLKKGGKTVYFGDLGKHSTTLIEYFESHGARRCQPVENPAEYMLEVIGAGATARVEQDWHHIWTGSNSYGAAMCTLEAMHEHSQDKTTDPAGSHKEFTTRWVYQFVQLLKRSMLAQWRDPMYVVSKLLLNIVAGLFIGLTFKNAPNNQQGIQNTFMAFLIVLVLSLPLGFQIQEPFINMRSVYEIRERPSRMYKWTAFVSAQLVAEIPWNLLGSAFLFLTMYWLVFPGGAGAGYAYLMLGIVYPLYYSSFSMAVAAMVPRADLAAVLAIPLFSLALIFGGVLQPYSEMNWWRWMYWVSPFTYFLEGVIGATFGNQTLECAEKEYVTILPPSGMSCGEYLDPFASFAGGYLRDPGAIDQCSFCPFRTTDQFLEANSHMFYGHRWRDCGLMLAYVVFNVAMVYVLTWVFRIQTVLNRRRVHTALGWLKFTK</sequence>
<dbReference type="CDD" id="cd03232">
    <property type="entry name" value="ABCG_PDR_domain2"/>
    <property type="match status" value="1"/>
</dbReference>
<dbReference type="SUPFAM" id="SSF52540">
    <property type="entry name" value="P-loop containing nucleoside triphosphate hydrolases"/>
    <property type="match status" value="2"/>
</dbReference>
<keyword evidence="8 10" id="KW-0472">Membrane</keyword>
<evidence type="ECO:0000256" key="3">
    <source>
        <dbReference type="ARBA" id="ARBA00022448"/>
    </source>
</evidence>
<evidence type="ECO:0000256" key="4">
    <source>
        <dbReference type="ARBA" id="ARBA00022692"/>
    </source>
</evidence>
<keyword evidence="4 10" id="KW-0812">Transmembrane</keyword>
<evidence type="ECO:0000256" key="2">
    <source>
        <dbReference type="ARBA" id="ARBA00006012"/>
    </source>
</evidence>
<dbReference type="InterPro" id="IPR029481">
    <property type="entry name" value="ABC_trans_N"/>
</dbReference>
<dbReference type="STRING" id="1314674.A0A0D7BF62"/>
<dbReference type="SMART" id="SM00382">
    <property type="entry name" value="AAA"/>
    <property type="match status" value="2"/>
</dbReference>
<dbReference type="GO" id="GO:0005524">
    <property type="term" value="F:ATP binding"/>
    <property type="evidence" value="ECO:0007669"/>
    <property type="project" value="UniProtKB-KW"/>
</dbReference>
<dbReference type="InterPro" id="IPR010929">
    <property type="entry name" value="PDR_CDR_ABC"/>
</dbReference>
<feature type="transmembrane region" description="Helical" evidence="10">
    <location>
        <begin position="1248"/>
        <end position="1270"/>
    </location>
</feature>
<feature type="transmembrane region" description="Helical" evidence="10">
    <location>
        <begin position="542"/>
        <end position="567"/>
    </location>
</feature>
<dbReference type="PANTHER" id="PTHR19241">
    <property type="entry name" value="ATP-BINDING CASSETTE TRANSPORTER"/>
    <property type="match status" value="1"/>
</dbReference>
<keyword evidence="3" id="KW-0813">Transport</keyword>
<comment type="similarity">
    <text evidence="2">Belongs to the ABC transporter superfamily. ABCG family. PDR (TC 3.A.1.205) subfamily.</text>
</comment>
<dbReference type="Pfam" id="PF06422">
    <property type="entry name" value="PDR_CDR"/>
    <property type="match status" value="1"/>
</dbReference>
<keyword evidence="6" id="KW-0067">ATP-binding</keyword>
<feature type="transmembrane region" description="Helical" evidence="10">
    <location>
        <begin position="501"/>
        <end position="521"/>
    </location>
</feature>
<dbReference type="PROSITE" id="PS00211">
    <property type="entry name" value="ABC_TRANSPORTER_1"/>
    <property type="match status" value="1"/>
</dbReference>
<reference evidence="12 13" key="1">
    <citation type="journal article" date="2015" name="Fungal Genet. Biol.">
        <title>Evolution of novel wood decay mechanisms in Agaricales revealed by the genome sequences of Fistulina hepatica and Cylindrobasidium torrendii.</title>
        <authorList>
            <person name="Floudas D."/>
            <person name="Held B.W."/>
            <person name="Riley R."/>
            <person name="Nagy L.G."/>
            <person name="Koehler G."/>
            <person name="Ransdell A.S."/>
            <person name="Younus H."/>
            <person name="Chow J."/>
            <person name="Chiniquy J."/>
            <person name="Lipzen A."/>
            <person name="Tritt A."/>
            <person name="Sun H."/>
            <person name="Haridas S."/>
            <person name="LaButti K."/>
            <person name="Ohm R.A."/>
            <person name="Kues U."/>
            <person name="Blanchette R.A."/>
            <person name="Grigoriev I.V."/>
            <person name="Minto R.E."/>
            <person name="Hibbett D.S."/>
        </authorList>
    </citation>
    <scope>NUCLEOTIDE SEQUENCE [LARGE SCALE GENOMIC DNA]</scope>
    <source>
        <strain evidence="12 13">FP15055 ss-10</strain>
    </source>
</reference>
<keyword evidence="5" id="KW-0547">Nucleotide-binding</keyword>
<dbReference type="FunFam" id="3.40.50.300:FF:000054">
    <property type="entry name" value="ABC multidrug transporter atrF"/>
    <property type="match status" value="1"/>
</dbReference>
<evidence type="ECO:0000256" key="8">
    <source>
        <dbReference type="ARBA" id="ARBA00023136"/>
    </source>
</evidence>
<dbReference type="GO" id="GO:0016887">
    <property type="term" value="F:ATP hydrolysis activity"/>
    <property type="evidence" value="ECO:0007669"/>
    <property type="project" value="InterPro"/>
</dbReference>
<dbReference type="Pfam" id="PF00005">
    <property type="entry name" value="ABC_tran"/>
    <property type="match status" value="2"/>
</dbReference>
<feature type="region of interest" description="Disordered" evidence="9">
    <location>
        <begin position="760"/>
        <end position="800"/>
    </location>
</feature>
<dbReference type="InterPro" id="IPR034003">
    <property type="entry name" value="ABCG_PDR_2"/>
</dbReference>
<dbReference type="CDD" id="cd03233">
    <property type="entry name" value="ABCG_PDR_domain1"/>
    <property type="match status" value="1"/>
</dbReference>
<evidence type="ECO:0000256" key="5">
    <source>
        <dbReference type="ARBA" id="ARBA00022741"/>
    </source>
</evidence>
<proteinExistence type="inferred from homology"/>
<evidence type="ECO:0000313" key="12">
    <source>
        <dbReference type="EMBL" id="KIY68744.1"/>
    </source>
</evidence>
<dbReference type="InterPro" id="IPR003593">
    <property type="entry name" value="AAA+_ATPase"/>
</dbReference>
<dbReference type="GO" id="GO:0140359">
    <property type="term" value="F:ABC-type transporter activity"/>
    <property type="evidence" value="ECO:0007669"/>
    <property type="project" value="InterPro"/>
</dbReference>
<evidence type="ECO:0000313" key="13">
    <source>
        <dbReference type="Proteomes" id="UP000054007"/>
    </source>
</evidence>
<dbReference type="EMBL" id="KN880497">
    <property type="protein sequence ID" value="KIY68744.1"/>
    <property type="molecule type" value="Genomic_DNA"/>
</dbReference>
<dbReference type="Pfam" id="PF19055">
    <property type="entry name" value="ABC2_membrane_7"/>
    <property type="match status" value="1"/>
</dbReference>
<feature type="transmembrane region" description="Helical" evidence="10">
    <location>
        <begin position="1134"/>
        <end position="1155"/>
    </location>
</feature>
<dbReference type="InterPro" id="IPR017871">
    <property type="entry name" value="ABC_transporter-like_CS"/>
</dbReference>
<keyword evidence="13" id="KW-1185">Reference proteome</keyword>
<evidence type="ECO:0000256" key="1">
    <source>
        <dbReference type="ARBA" id="ARBA00004141"/>
    </source>
</evidence>
<keyword evidence="7 10" id="KW-1133">Transmembrane helix</keyword>
<gene>
    <name evidence="12" type="ORF">CYLTODRAFT_489562</name>
</gene>
<evidence type="ECO:0000259" key="11">
    <source>
        <dbReference type="PROSITE" id="PS50893"/>
    </source>
</evidence>
<evidence type="ECO:0000256" key="7">
    <source>
        <dbReference type="ARBA" id="ARBA00022989"/>
    </source>
</evidence>
<protein>
    <recommendedName>
        <fullName evidence="11">ABC transporter domain-containing protein</fullName>
    </recommendedName>
</protein>
<feature type="transmembrane region" description="Helical" evidence="10">
    <location>
        <begin position="1207"/>
        <end position="1236"/>
    </location>
</feature>
<feature type="transmembrane region" description="Helical" evidence="10">
    <location>
        <begin position="1277"/>
        <end position="1299"/>
    </location>
</feature>
<dbReference type="Proteomes" id="UP000054007">
    <property type="component" value="Unassembled WGS sequence"/>
</dbReference>